<evidence type="ECO:0000313" key="4">
    <source>
        <dbReference type="EMBL" id="KAF2162349.1"/>
    </source>
</evidence>
<evidence type="ECO:0000256" key="1">
    <source>
        <dbReference type="SAM" id="MobiDB-lite"/>
    </source>
</evidence>
<keyword evidence="2" id="KW-0472">Membrane</keyword>
<gene>
    <name evidence="4" type="ORF">M409DRAFT_58444</name>
</gene>
<feature type="region of interest" description="Disordered" evidence="1">
    <location>
        <begin position="298"/>
        <end position="406"/>
    </location>
</feature>
<name>A0A6A6C9L9_ZASCE</name>
<keyword evidence="2" id="KW-1133">Transmembrane helix</keyword>
<feature type="region of interest" description="Disordered" evidence="1">
    <location>
        <begin position="110"/>
        <end position="158"/>
    </location>
</feature>
<feature type="signal peptide" evidence="3">
    <location>
        <begin position="1"/>
        <end position="34"/>
    </location>
</feature>
<evidence type="ECO:0000313" key="5">
    <source>
        <dbReference type="Proteomes" id="UP000799537"/>
    </source>
</evidence>
<feature type="region of interest" description="Disordered" evidence="1">
    <location>
        <begin position="486"/>
        <end position="524"/>
    </location>
</feature>
<dbReference type="Proteomes" id="UP000799537">
    <property type="component" value="Unassembled WGS sequence"/>
</dbReference>
<dbReference type="AlphaFoldDB" id="A0A6A6C9L9"/>
<feature type="compositionally biased region" description="Low complexity" evidence="1">
    <location>
        <begin position="121"/>
        <end position="137"/>
    </location>
</feature>
<dbReference type="RefSeq" id="XP_033663238.1">
    <property type="nucleotide sequence ID" value="XM_033813914.1"/>
</dbReference>
<evidence type="ECO:0008006" key="6">
    <source>
        <dbReference type="Google" id="ProtNLM"/>
    </source>
</evidence>
<keyword evidence="2" id="KW-0812">Transmembrane</keyword>
<accession>A0A6A6C9L9</accession>
<keyword evidence="5" id="KW-1185">Reference proteome</keyword>
<feature type="compositionally biased region" description="Polar residues" evidence="1">
    <location>
        <begin position="353"/>
        <end position="362"/>
    </location>
</feature>
<dbReference type="EMBL" id="ML993614">
    <property type="protein sequence ID" value="KAF2162349.1"/>
    <property type="molecule type" value="Genomic_DNA"/>
</dbReference>
<feature type="chain" id="PRO_5025388042" description="Mid2 domain-containing protein" evidence="3">
    <location>
        <begin position="35"/>
        <end position="524"/>
    </location>
</feature>
<dbReference type="GeneID" id="54567186"/>
<feature type="transmembrane region" description="Helical" evidence="2">
    <location>
        <begin position="163"/>
        <end position="187"/>
    </location>
</feature>
<sequence>MMTTTTTASRHPSTIFHKTSLLTLLLTTPIFAHAETLSLATQTSNHQSVVIYTAKPLTTPAPSDLPLEIWAAANGLLSEYYPSTKPKQYATQSWPQTLVINGLTLEVQPGEMPTLSRESRTSSSTVSTTSGISTKSTSDVHEATSSATPRDDDAGGGSGDRTVGIVIGVGIIFIALAMLLVIMCLLWRRKNSTGTFFKPARYSLSSVMTETIRGRMGRGQSWISPMGARQLEKEKARRLEQGDEGDIAPSPTIYRVSTIRAVDLSSPPESTYSSRPSVERLRSKRLVSRGMWTEVKPHELEGDQAARAELSAESPTEKAAWRKTQSSGTLRQVFDDGETTPKARTARPLVVTMSPTTSSSDMLASRDGQVSRDGPATSSSGQGESRDEITPIVTPIPSYRDRRPPELLLPSANNRFRDQRLAPLVHFQDDHSSPGVSPLYRSPGISNSPSPNFRTIGFSPSPSPHFPERRVSPMVHYPSFDEVRGFEFNEGDSTPRRPSYTSLTDGGDGWQPGGDNVFGRYEMA</sequence>
<organism evidence="4 5">
    <name type="scientific">Zasmidium cellare ATCC 36951</name>
    <dbReference type="NCBI Taxonomy" id="1080233"/>
    <lineage>
        <taxon>Eukaryota</taxon>
        <taxon>Fungi</taxon>
        <taxon>Dikarya</taxon>
        <taxon>Ascomycota</taxon>
        <taxon>Pezizomycotina</taxon>
        <taxon>Dothideomycetes</taxon>
        <taxon>Dothideomycetidae</taxon>
        <taxon>Mycosphaerellales</taxon>
        <taxon>Mycosphaerellaceae</taxon>
        <taxon>Zasmidium</taxon>
    </lineage>
</organism>
<evidence type="ECO:0000256" key="3">
    <source>
        <dbReference type="SAM" id="SignalP"/>
    </source>
</evidence>
<reference evidence="4" key="1">
    <citation type="journal article" date="2020" name="Stud. Mycol.">
        <title>101 Dothideomycetes genomes: a test case for predicting lifestyles and emergence of pathogens.</title>
        <authorList>
            <person name="Haridas S."/>
            <person name="Albert R."/>
            <person name="Binder M."/>
            <person name="Bloem J."/>
            <person name="Labutti K."/>
            <person name="Salamov A."/>
            <person name="Andreopoulos B."/>
            <person name="Baker S."/>
            <person name="Barry K."/>
            <person name="Bills G."/>
            <person name="Bluhm B."/>
            <person name="Cannon C."/>
            <person name="Castanera R."/>
            <person name="Culley D."/>
            <person name="Daum C."/>
            <person name="Ezra D."/>
            <person name="Gonzalez J."/>
            <person name="Henrissat B."/>
            <person name="Kuo A."/>
            <person name="Liang C."/>
            <person name="Lipzen A."/>
            <person name="Lutzoni F."/>
            <person name="Magnuson J."/>
            <person name="Mondo S."/>
            <person name="Nolan M."/>
            <person name="Ohm R."/>
            <person name="Pangilinan J."/>
            <person name="Park H.-J."/>
            <person name="Ramirez L."/>
            <person name="Alfaro M."/>
            <person name="Sun H."/>
            <person name="Tritt A."/>
            <person name="Yoshinaga Y."/>
            <person name="Zwiers L.-H."/>
            <person name="Turgeon B."/>
            <person name="Goodwin S."/>
            <person name="Spatafora J."/>
            <person name="Crous P."/>
            <person name="Grigoriev I."/>
        </authorList>
    </citation>
    <scope>NUCLEOTIDE SEQUENCE</scope>
    <source>
        <strain evidence="4">ATCC 36951</strain>
    </source>
</reference>
<keyword evidence="3" id="KW-0732">Signal</keyword>
<evidence type="ECO:0000256" key="2">
    <source>
        <dbReference type="SAM" id="Phobius"/>
    </source>
</evidence>
<dbReference type="OrthoDB" id="3650517at2759"/>
<proteinExistence type="predicted"/>
<protein>
    <recommendedName>
        <fullName evidence="6">Mid2 domain-containing protein</fullName>
    </recommendedName>
</protein>